<dbReference type="Proteomes" id="UP000492821">
    <property type="component" value="Unassembled WGS sequence"/>
</dbReference>
<dbReference type="WBParaSite" id="Pan_g19472.t1">
    <property type="protein sequence ID" value="Pan_g19472.t1"/>
    <property type="gene ID" value="Pan_g19472"/>
</dbReference>
<name>A0A7E4ZV55_PANRE</name>
<dbReference type="PANTHER" id="PTHR10974:SF75">
    <property type="entry name" value="SULFATASE DOMAIN-CONTAINING PROTEIN"/>
    <property type="match status" value="1"/>
</dbReference>
<dbReference type="PANTHER" id="PTHR10974">
    <property type="entry name" value="FI08016P-RELATED"/>
    <property type="match status" value="1"/>
</dbReference>
<proteinExistence type="predicted"/>
<sequence>MRFQLLIPQSPIASESSCVVDDDAGFGIDLDMSVLCHHPSDFALSPFKPTVNPYADQNKTGLLFDICILKELDPWEHEIDKLLNHTYDPFDNCNQTIVMATKLENGKLYVLDQRDNVQCWWQCLFPKDDYHLTRGGWNRLTNGAVPECDIIETTCGKKHNNVTMDVTPNDSRYNATMFYEFVHAQTFRNDFDLSSFKNLSEMPKQERPDVHIVLIDSVSHSQFVRAMPKTRNYLLEHFEAVQFPHLNKVGINSRPNGFALLMGKIVHNSVKSPVSRGYSNDCNNICCYPLDNGEFIGHQYREANYTTLMSEDYIDPIFAAGGCRGFNNTPVDHYMRPYQLRVDYPNYTSYKLRQDIYHGMCRDSYEPQLEYLQDLLDKFPDKPKFTITWMTHLAHNDNNMLFHTDEHFYTFFKSYSKKLENAYLFVMADHGIRYGTTRFTAAGEREDNNPFLIMSLPASLRDSDELRNVLRTNSRQLISQYDVYATLVDIVTPFRPQNSSQQILHGTSLFKPLPQPRSCDRLKIPFEYCTCDYPTTNLPDDAAPGREAGDALVKAMNEVISTMMDLKNICENLTLSQDPVSVESFDTPGDVAIFKIIYKVSPGEGHFVGHVSHNSATGEISVLSSRLTRLDAYAKTAHCAPRSEFAAYCYCKKQLKNTSEISGSDAHVSNLL</sequence>
<dbReference type="GO" id="GO:0005615">
    <property type="term" value="C:extracellular space"/>
    <property type="evidence" value="ECO:0007669"/>
    <property type="project" value="TreeGrafter"/>
</dbReference>
<accession>A0A7E4ZV55</accession>
<organism evidence="1 2">
    <name type="scientific">Panagrellus redivivus</name>
    <name type="common">Microworm</name>
    <dbReference type="NCBI Taxonomy" id="6233"/>
    <lineage>
        <taxon>Eukaryota</taxon>
        <taxon>Metazoa</taxon>
        <taxon>Ecdysozoa</taxon>
        <taxon>Nematoda</taxon>
        <taxon>Chromadorea</taxon>
        <taxon>Rhabditida</taxon>
        <taxon>Tylenchina</taxon>
        <taxon>Panagrolaimomorpha</taxon>
        <taxon>Panagrolaimoidea</taxon>
        <taxon>Panagrolaimidae</taxon>
        <taxon>Panagrellus</taxon>
    </lineage>
</organism>
<protein>
    <submittedName>
        <fullName evidence="2">Sulfatase domain-containing protein</fullName>
    </submittedName>
</protein>
<evidence type="ECO:0000313" key="1">
    <source>
        <dbReference type="Proteomes" id="UP000492821"/>
    </source>
</evidence>
<keyword evidence="1" id="KW-1185">Reference proteome</keyword>
<dbReference type="InterPro" id="IPR004245">
    <property type="entry name" value="DUF229"/>
</dbReference>
<reference evidence="2" key="2">
    <citation type="submission" date="2020-10" db="UniProtKB">
        <authorList>
            <consortium name="WormBaseParasite"/>
        </authorList>
    </citation>
    <scope>IDENTIFICATION</scope>
</reference>
<dbReference type="Gene3D" id="3.40.720.10">
    <property type="entry name" value="Alkaline Phosphatase, subunit A"/>
    <property type="match status" value="1"/>
</dbReference>
<dbReference type="Pfam" id="PF02995">
    <property type="entry name" value="DUF229"/>
    <property type="match status" value="1"/>
</dbReference>
<dbReference type="SUPFAM" id="SSF53649">
    <property type="entry name" value="Alkaline phosphatase-like"/>
    <property type="match status" value="1"/>
</dbReference>
<reference evidence="1" key="1">
    <citation type="journal article" date="2013" name="Genetics">
        <title>The draft genome and transcriptome of Panagrellus redivivus are shaped by the harsh demands of a free-living lifestyle.</title>
        <authorList>
            <person name="Srinivasan J."/>
            <person name="Dillman A.R."/>
            <person name="Macchietto M.G."/>
            <person name="Heikkinen L."/>
            <person name="Lakso M."/>
            <person name="Fracchia K.M."/>
            <person name="Antoshechkin I."/>
            <person name="Mortazavi A."/>
            <person name="Wong G."/>
            <person name="Sternberg P.W."/>
        </authorList>
    </citation>
    <scope>NUCLEOTIDE SEQUENCE [LARGE SCALE GENOMIC DNA]</scope>
    <source>
        <strain evidence="1">MT8872</strain>
    </source>
</reference>
<dbReference type="InterPro" id="IPR017850">
    <property type="entry name" value="Alkaline_phosphatase_core_sf"/>
</dbReference>
<dbReference type="CDD" id="cd16021">
    <property type="entry name" value="ALP_like"/>
    <property type="match status" value="1"/>
</dbReference>
<dbReference type="AlphaFoldDB" id="A0A7E4ZV55"/>
<evidence type="ECO:0000313" key="2">
    <source>
        <dbReference type="WBParaSite" id="Pan_g19472.t1"/>
    </source>
</evidence>